<protein>
    <submittedName>
        <fullName evidence="2">Uncharacterized protein</fullName>
    </submittedName>
</protein>
<dbReference type="KEGG" id="kcm:ABWK59_30950"/>
<evidence type="ECO:0000313" key="2">
    <source>
        <dbReference type="EMBL" id="XCM83028.1"/>
    </source>
</evidence>
<dbReference type="AlphaFoldDB" id="A0AAU8K4D6"/>
<dbReference type="RefSeq" id="WP_354643963.1">
    <property type="nucleotide sequence ID" value="NZ_CP159872.1"/>
</dbReference>
<sequence>MERQVEVVEPGAGWGPAPGLPHLPGQAPHQAFQQSLWAYAVGQFRLAAGIRVPLTDLAARLRLTVEQGWDDPDVVDAAMFRIRRVDFALSGRHGDTVGETWVWIWRTEPDVEAALDLLLDSLGLGPDAVYFRGDPEVGFTYFP</sequence>
<evidence type="ECO:0000256" key="1">
    <source>
        <dbReference type="SAM" id="MobiDB-lite"/>
    </source>
</evidence>
<reference evidence="2" key="1">
    <citation type="submission" date="2024-06" db="EMBL/GenBank/DDBJ databases">
        <title>The genome sequences of Kitasatospora sp. strain HUAS MG31.</title>
        <authorList>
            <person name="Mo P."/>
        </authorList>
    </citation>
    <scope>NUCLEOTIDE SEQUENCE</scope>
    <source>
        <strain evidence="2">HUAS MG31</strain>
    </source>
</reference>
<feature type="compositionally biased region" description="Low complexity" evidence="1">
    <location>
        <begin position="15"/>
        <end position="24"/>
    </location>
</feature>
<accession>A0AAU8K4D6</accession>
<organism evidence="2">
    <name type="scientific">Kitasatospora camelliae</name>
    <dbReference type="NCBI Taxonomy" id="3156397"/>
    <lineage>
        <taxon>Bacteria</taxon>
        <taxon>Bacillati</taxon>
        <taxon>Actinomycetota</taxon>
        <taxon>Actinomycetes</taxon>
        <taxon>Kitasatosporales</taxon>
        <taxon>Streptomycetaceae</taxon>
        <taxon>Kitasatospora</taxon>
    </lineage>
</organism>
<dbReference type="EMBL" id="CP159872">
    <property type="protein sequence ID" value="XCM83028.1"/>
    <property type="molecule type" value="Genomic_DNA"/>
</dbReference>
<proteinExistence type="predicted"/>
<gene>
    <name evidence="2" type="ORF">ABWK59_30950</name>
</gene>
<feature type="region of interest" description="Disordered" evidence="1">
    <location>
        <begin position="1"/>
        <end position="24"/>
    </location>
</feature>
<name>A0AAU8K4D6_9ACTN</name>